<proteinExistence type="predicted"/>
<evidence type="ECO:0000313" key="2">
    <source>
        <dbReference type="Proteomes" id="UP000095038"/>
    </source>
</evidence>
<dbReference type="Proteomes" id="UP000095038">
    <property type="component" value="Unassembled WGS sequence"/>
</dbReference>
<dbReference type="GeneID" id="30962924"/>
<dbReference type="EMBL" id="KV454481">
    <property type="protein sequence ID" value="ODV60861.1"/>
    <property type="molecule type" value="Genomic_DNA"/>
</dbReference>
<dbReference type="InParanoid" id="A0A1D2VGR1"/>
<gene>
    <name evidence="1" type="ORF">ASCRUDRAFT_150967</name>
</gene>
<name>A0A1D2VGR1_9ASCO</name>
<protein>
    <submittedName>
        <fullName evidence="1">Uncharacterized protein</fullName>
    </submittedName>
</protein>
<organism evidence="1 2">
    <name type="scientific">Ascoidea rubescens DSM 1968</name>
    <dbReference type="NCBI Taxonomy" id="1344418"/>
    <lineage>
        <taxon>Eukaryota</taxon>
        <taxon>Fungi</taxon>
        <taxon>Dikarya</taxon>
        <taxon>Ascomycota</taxon>
        <taxon>Saccharomycotina</taxon>
        <taxon>Saccharomycetes</taxon>
        <taxon>Ascoideaceae</taxon>
        <taxon>Ascoidea</taxon>
    </lineage>
</organism>
<dbReference type="RefSeq" id="XP_020047168.1">
    <property type="nucleotide sequence ID" value="XM_020189288.1"/>
</dbReference>
<accession>A0A1D2VGR1</accession>
<reference evidence="2" key="1">
    <citation type="submission" date="2016-05" db="EMBL/GenBank/DDBJ databases">
        <title>Comparative genomics of biotechnologically important yeasts.</title>
        <authorList>
            <consortium name="DOE Joint Genome Institute"/>
            <person name="Riley R."/>
            <person name="Haridas S."/>
            <person name="Wolfe K.H."/>
            <person name="Lopes M.R."/>
            <person name="Hittinger C.T."/>
            <person name="Goker M."/>
            <person name="Salamov A."/>
            <person name="Wisecaver J."/>
            <person name="Long T.M."/>
            <person name="Aerts A.L."/>
            <person name="Barry K."/>
            <person name="Choi C."/>
            <person name="Clum A."/>
            <person name="Coughlan A.Y."/>
            <person name="Deshpande S."/>
            <person name="Douglass A.P."/>
            <person name="Hanson S.J."/>
            <person name="Klenk H.-P."/>
            <person name="Labutti K."/>
            <person name="Lapidus A."/>
            <person name="Lindquist E."/>
            <person name="Lipzen A."/>
            <person name="Meier-Kolthoff J.P."/>
            <person name="Ohm R.A."/>
            <person name="Otillar R.P."/>
            <person name="Pangilinan J."/>
            <person name="Peng Y."/>
            <person name="Rokas A."/>
            <person name="Rosa C.A."/>
            <person name="Scheuner C."/>
            <person name="Sibirny A.A."/>
            <person name="Slot J.C."/>
            <person name="Stielow J.B."/>
            <person name="Sun H."/>
            <person name="Kurtzman C.P."/>
            <person name="Blackwell M."/>
            <person name="Grigoriev I.V."/>
            <person name="Jeffries T.W."/>
        </authorList>
    </citation>
    <scope>NUCLEOTIDE SEQUENCE [LARGE SCALE GENOMIC DNA]</scope>
    <source>
        <strain evidence="2">DSM 1968</strain>
    </source>
</reference>
<evidence type="ECO:0000313" key="1">
    <source>
        <dbReference type="EMBL" id="ODV60861.1"/>
    </source>
</evidence>
<keyword evidence="2" id="KW-1185">Reference proteome</keyword>
<dbReference type="AlphaFoldDB" id="A0A1D2VGR1"/>
<sequence length="412" mass="48023">MSKNNIRNLDFIVKSNIDLVNVLLNSYDIKNISIFKELHFEHDLPFFYLLIANDKGIYFFKIDKDSWINSSLDLTKDLCLNSSLNLTKNLSFFKIGSFNKVESKSKFSIHQAEYIKDFCTFVVKTKNSTLFLLKITDIMNDIFKREHLLETLQYTKLISSNVLDFKIVECDSHIFLSYLVVNNDKVILKISQFTTLKIIEHFTKNIATFTENLKFILGDEIGTFIEDSDSKNTKINFLNLGNANHKAILSEFKLKLSKFTKEFAYNTNLQGIYLKTKIQKQLNSLYSRNLIGIVNANEDHQDYLLIYDDFVIHYILDMRSTQTYQFSITCTEFRFIDNKYLVLLSNSTNSPKKIEILQIEINKNQFFKIGYDQVFGCGNSWVKFVDSGSSYCLINFSDKQNNQFVVSLSRFT</sequence>